<keyword evidence="2" id="KW-1185">Reference proteome</keyword>
<protein>
    <submittedName>
        <fullName evidence="1">Uncharacterized protein</fullName>
    </submittedName>
</protein>
<proteinExistence type="predicted"/>
<name>A0A511UU77_9BACI</name>
<organism evidence="1 2">
    <name type="scientific">Cerasibacillus quisquiliarum</name>
    <dbReference type="NCBI Taxonomy" id="227865"/>
    <lineage>
        <taxon>Bacteria</taxon>
        <taxon>Bacillati</taxon>
        <taxon>Bacillota</taxon>
        <taxon>Bacilli</taxon>
        <taxon>Bacillales</taxon>
        <taxon>Bacillaceae</taxon>
        <taxon>Cerasibacillus</taxon>
    </lineage>
</organism>
<dbReference type="EMBL" id="BJXW01000006">
    <property type="protein sequence ID" value="GEN30156.1"/>
    <property type="molecule type" value="Genomic_DNA"/>
</dbReference>
<comment type="caution">
    <text evidence="1">The sequence shown here is derived from an EMBL/GenBank/DDBJ whole genome shotgun (WGS) entry which is preliminary data.</text>
</comment>
<sequence>MRALLIIHDVTTLNRIERMIKETTNIHIIGKFTQSRHVLKAVKTMMPEVNF</sequence>
<gene>
    <name evidence="1" type="ORF">CQU01_03940</name>
</gene>
<reference evidence="1 2" key="1">
    <citation type="submission" date="2019-07" db="EMBL/GenBank/DDBJ databases">
        <title>Whole genome shotgun sequence of Cerasibacillus quisquiliarum NBRC 102429.</title>
        <authorList>
            <person name="Hosoyama A."/>
            <person name="Uohara A."/>
            <person name="Ohji S."/>
            <person name="Ichikawa N."/>
        </authorList>
    </citation>
    <scope>NUCLEOTIDE SEQUENCE [LARGE SCALE GENOMIC DNA]</scope>
    <source>
        <strain evidence="1 2">NBRC 102429</strain>
    </source>
</reference>
<dbReference type="Proteomes" id="UP000321491">
    <property type="component" value="Unassembled WGS sequence"/>
</dbReference>
<evidence type="ECO:0000313" key="2">
    <source>
        <dbReference type="Proteomes" id="UP000321491"/>
    </source>
</evidence>
<accession>A0A511UU77</accession>
<dbReference type="AlphaFoldDB" id="A0A511UU77"/>
<dbReference type="RefSeq" id="WP_170226566.1">
    <property type="nucleotide sequence ID" value="NZ_BJXW01000006.1"/>
</dbReference>
<evidence type="ECO:0000313" key="1">
    <source>
        <dbReference type="EMBL" id="GEN30156.1"/>
    </source>
</evidence>